<gene>
    <name evidence="7" type="ORF">AYI68_g3766</name>
</gene>
<dbReference type="GO" id="GO:0005886">
    <property type="term" value="C:plasma membrane"/>
    <property type="evidence" value="ECO:0007669"/>
    <property type="project" value="TreeGrafter"/>
</dbReference>
<comment type="caution">
    <text evidence="7">The sequence shown here is derived from an EMBL/GenBank/DDBJ whole genome shotgun (WGS) entry which is preliminary data.</text>
</comment>
<dbReference type="AlphaFoldDB" id="A0A1R0GZ08"/>
<evidence type="ECO:0000313" key="7">
    <source>
        <dbReference type="EMBL" id="OLY82119.1"/>
    </source>
</evidence>
<dbReference type="Proteomes" id="UP000187455">
    <property type="component" value="Unassembled WGS sequence"/>
</dbReference>
<dbReference type="PANTHER" id="PTHR31123">
    <property type="entry name" value="ACCUMULATION OF DYADS PROTEIN 2-RELATED"/>
    <property type="match status" value="1"/>
</dbReference>
<keyword evidence="5 6" id="KW-0472">Membrane</keyword>
<keyword evidence="3 6" id="KW-0812">Transmembrane</keyword>
<sequence>MFKRLANPKPLALCAFAVTTMVLTMHTAGIGIPENSPNQIVVGLCMFYGGMTQFIAGLINFIDGTPFDATSFCSFGAFWMSYGAIMIPWFGVAGGWDTNGNVTRRHSTGIFLLAWTVFMFIVMVASYRQHLGVAFMLTCLFLTFLLLCIGEWREHSRFLKAGGAFGFITSIIAFYLAATYMINADHGFIDLINVDLRPKHKRAQEGGEA</sequence>
<feature type="transmembrane region" description="Helical" evidence="6">
    <location>
        <begin position="110"/>
        <end position="127"/>
    </location>
</feature>
<protein>
    <submittedName>
        <fullName evidence="7">Ammonia transport outward protein 2</fullName>
    </submittedName>
</protein>
<organism evidence="7 8">
    <name type="scientific">Smittium mucronatum</name>
    <dbReference type="NCBI Taxonomy" id="133383"/>
    <lineage>
        <taxon>Eukaryota</taxon>
        <taxon>Fungi</taxon>
        <taxon>Fungi incertae sedis</taxon>
        <taxon>Zoopagomycota</taxon>
        <taxon>Kickxellomycotina</taxon>
        <taxon>Harpellomycetes</taxon>
        <taxon>Harpellales</taxon>
        <taxon>Legeriomycetaceae</taxon>
        <taxon>Smittium</taxon>
    </lineage>
</organism>
<dbReference type="NCBIfam" id="NF038013">
    <property type="entry name" value="AceTr_1"/>
    <property type="match status" value="1"/>
</dbReference>
<feature type="transmembrane region" description="Helical" evidence="6">
    <location>
        <begin position="40"/>
        <end position="62"/>
    </location>
</feature>
<dbReference type="STRING" id="133383.A0A1R0GZ08"/>
<evidence type="ECO:0000256" key="3">
    <source>
        <dbReference type="ARBA" id="ARBA00022692"/>
    </source>
</evidence>
<dbReference type="Pfam" id="PF01184">
    <property type="entry name" value="Gpr1_Fun34_YaaH"/>
    <property type="match status" value="1"/>
</dbReference>
<dbReference type="GO" id="GO:0015123">
    <property type="term" value="F:acetate transmembrane transporter activity"/>
    <property type="evidence" value="ECO:0007669"/>
    <property type="project" value="TreeGrafter"/>
</dbReference>
<dbReference type="EMBL" id="LSSL01001900">
    <property type="protein sequence ID" value="OLY82119.1"/>
    <property type="molecule type" value="Genomic_DNA"/>
</dbReference>
<evidence type="ECO:0000256" key="1">
    <source>
        <dbReference type="ARBA" id="ARBA00004141"/>
    </source>
</evidence>
<reference evidence="7 8" key="1">
    <citation type="journal article" date="2016" name="Mol. Biol. Evol.">
        <title>Genome-Wide Survey of Gut Fungi (Harpellales) Reveals the First Horizontally Transferred Ubiquitin Gene from a Mosquito Host.</title>
        <authorList>
            <person name="Wang Y."/>
            <person name="White M.M."/>
            <person name="Kvist S."/>
            <person name="Moncalvo J.M."/>
        </authorList>
    </citation>
    <scope>NUCLEOTIDE SEQUENCE [LARGE SCALE GENOMIC DNA]</scope>
    <source>
        <strain evidence="7 8">ALG-7-W6</strain>
    </source>
</reference>
<dbReference type="InterPro" id="IPR051633">
    <property type="entry name" value="AceTr"/>
</dbReference>
<keyword evidence="8" id="KW-1185">Reference proteome</keyword>
<evidence type="ECO:0000256" key="6">
    <source>
        <dbReference type="SAM" id="Phobius"/>
    </source>
</evidence>
<dbReference type="InterPro" id="IPR000791">
    <property type="entry name" value="Gpr1/Fun34/SatP-like"/>
</dbReference>
<feature type="transmembrane region" description="Helical" evidence="6">
    <location>
        <begin position="158"/>
        <end position="178"/>
    </location>
</feature>
<dbReference type="OrthoDB" id="3648309at2759"/>
<evidence type="ECO:0000313" key="8">
    <source>
        <dbReference type="Proteomes" id="UP000187455"/>
    </source>
</evidence>
<name>A0A1R0GZ08_9FUNG</name>
<proteinExistence type="inferred from homology"/>
<evidence type="ECO:0000256" key="5">
    <source>
        <dbReference type="ARBA" id="ARBA00023136"/>
    </source>
</evidence>
<evidence type="ECO:0000256" key="2">
    <source>
        <dbReference type="ARBA" id="ARBA00005587"/>
    </source>
</evidence>
<dbReference type="PANTHER" id="PTHR31123:SF1">
    <property type="entry name" value="ACCUMULATION OF DYADS PROTEIN 2-RELATED"/>
    <property type="match status" value="1"/>
</dbReference>
<keyword evidence="4 6" id="KW-1133">Transmembrane helix</keyword>
<comment type="subcellular location">
    <subcellularLocation>
        <location evidence="1">Membrane</location>
        <topology evidence="1">Multi-pass membrane protein</topology>
    </subcellularLocation>
</comment>
<feature type="transmembrane region" description="Helical" evidence="6">
    <location>
        <begin position="69"/>
        <end position="90"/>
    </location>
</feature>
<feature type="transmembrane region" description="Helical" evidence="6">
    <location>
        <begin position="134"/>
        <end position="152"/>
    </location>
</feature>
<accession>A0A1R0GZ08</accession>
<evidence type="ECO:0000256" key="4">
    <source>
        <dbReference type="ARBA" id="ARBA00022989"/>
    </source>
</evidence>
<comment type="similarity">
    <text evidence="2">Belongs to the acetate uptake transporter (AceTr) (TC 2.A.96) family.</text>
</comment>